<keyword evidence="5" id="KW-0170">Cobalt</keyword>
<dbReference type="InterPro" id="IPR050072">
    <property type="entry name" value="Peptidase_M20A"/>
</dbReference>
<dbReference type="OrthoDB" id="9776600at2"/>
<name>A0A4Q1JSY1_9GAMM</name>
<dbReference type="Gene3D" id="3.40.630.10">
    <property type="entry name" value="Zn peptidases"/>
    <property type="match status" value="1"/>
</dbReference>
<evidence type="ECO:0000256" key="4">
    <source>
        <dbReference type="ARBA" id="ARBA00022833"/>
    </source>
</evidence>
<evidence type="ECO:0000313" key="9">
    <source>
        <dbReference type="Proteomes" id="UP000289784"/>
    </source>
</evidence>
<sequence>MDATMLRHACARALLLAPLLPMTAQAALSAPEQKIASTVKAEHGRSVALLETLVNQNSGSMNLEGVAKVAQLLRPELEALGFKVQWKPMPATQRAGHLIATHTGRPGGKRLLLIGHLDTVFEADAPFQTYSAKGQTATGPGVGDDKGGVVVMLGALRAMQAAGTLAAANIEVVLTGDEEDVGDPQDLARADLVAAGKRADVALDFENLAQEDGQDMGSIARRSSNSWTLKTTGKSGHSSGIFSSSAGDGAIFELSRILTAFRQELPEPNLTFNVGLIGGGQRAELDADGVRLSADGKSNIIPSVAVAKGDFRTLSQDQTERVRRKMQAIVARHLPLTEASIGFDESYPAMPPTAGNRALLAQLNAVNQDLGLAPMAELDPLKRGAGDIAFVAADVDGLVGLGIAGAGSHAPGETADLGSLDRQAIRAGILMSRLGAQAR</sequence>
<keyword evidence="3" id="KW-0378">Hydrolase</keyword>
<feature type="chain" id="PRO_5020452616" evidence="6">
    <location>
        <begin position="27"/>
        <end position="439"/>
    </location>
</feature>
<dbReference type="Pfam" id="PF07687">
    <property type="entry name" value="M20_dimer"/>
    <property type="match status" value="1"/>
</dbReference>
<dbReference type="PANTHER" id="PTHR43808:SF32">
    <property type="entry name" value="ARGE_DAPE-RELATED DEACYLASE"/>
    <property type="match status" value="1"/>
</dbReference>
<feature type="signal peptide" evidence="6">
    <location>
        <begin position="1"/>
        <end position="26"/>
    </location>
</feature>
<organism evidence="8 9">
    <name type="scientific">Pseudoxanthomonas composti</name>
    <dbReference type="NCBI Taxonomy" id="2137479"/>
    <lineage>
        <taxon>Bacteria</taxon>
        <taxon>Pseudomonadati</taxon>
        <taxon>Pseudomonadota</taxon>
        <taxon>Gammaproteobacteria</taxon>
        <taxon>Lysobacterales</taxon>
        <taxon>Lysobacteraceae</taxon>
        <taxon>Pseudoxanthomonas</taxon>
    </lineage>
</organism>
<dbReference type="GO" id="GO:0046872">
    <property type="term" value="F:metal ion binding"/>
    <property type="evidence" value="ECO:0007669"/>
    <property type="project" value="UniProtKB-KW"/>
</dbReference>
<dbReference type="AlphaFoldDB" id="A0A4Q1JSY1"/>
<dbReference type="InterPro" id="IPR036264">
    <property type="entry name" value="Bact_exopeptidase_dim_dom"/>
</dbReference>
<dbReference type="GO" id="GO:0016787">
    <property type="term" value="F:hydrolase activity"/>
    <property type="evidence" value="ECO:0007669"/>
    <property type="project" value="UniProtKB-KW"/>
</dbReference>
<keyword evidence="9" id="KW-1185">Reference proteome</keyword>
<keyword evidence="4" id="KW-0862">Zinc</keyword>
<dbReference type="InterPro" id="IPR001261">
    <property type="entry name" value="ArgE/DapE_CS"/>
</dbReference>
<protein>
    <submittedName>
        <fullName evidence="8">M20 family peptidase</fullName>
    </submittedName>
</protein>
<evidence type="ECO:0000256" key="5">
    <source>
        <dbReference type="ARBA" id="ARBA00023285"/>
    </source>
</evidence>
<dbReference type="PANTHER" id="PTHR43808">
    <property type="entry name" value="ACETYLORNITHINE DEACETYLASE"/>
    <property type="match status" value="1"/>
</dbReference>
<keyword evidence="6" id="KW-0732">Signal</keyword>
<evidence type="ECO:0000256" key="1">
    <source>
        <dbReference type="ARBA" id="ARBA00001947"/>
    </source>
</evidence>
<dbReference type="InterPro" id="IPR002933">
    <property type="entry name" value="Peptidase_M20"/>
</dbReference>
<dbReference type="SUPFAM" id="SSF55031">
    <property type="entry name" value="Bacterial exopeptidase dimerisation domain"/>
    <property type="match status" value="1"/>
</dbReference>
<dbReference type="PROSITE" id="PS00758">
    <property type="entry name" value="ARGE_DAPE_CPG2_1"/>
    <property type="match status" value="1"/>
</dbReference>
<dbReference type="Proteomes" id="UP000289784">
    <property type="component" value="Unassembled WGS sequence"/>
</dbReference>
<keyword evidence="2" id="KW-0479">Metal-binding</keyword>
<comment type="caution">
    <text evidence="8">The sequence shown here is derived from an EMBL/GenBank/DDBJ whole genome shotgun (WGS) entry which is preliminary data.</text>
</comment>
<evidence type="ECO:0000313" key="8">
    <source>
        <dbReference type="EMBL" id="RXR03411.1"/>
    </source>
</evidence>
<reference evidence="8 9" key="1">
    <citation type="submission" date="2019-01" db="EMBL/GenBank/DDBJ databases">
        <title>Pseudoxanthomonas composti sp. nov., isolated from compost.</title>
        <authorList>
            <person name="Yang G."/>
        </authorList>
    </citation>
    <scope>NUCLEOTIDE SEQUENCE [LARGE SCALE GENOMIC DNA]</scope>
    <source>
        <strain evidence="8 9">GSS15</strain>
    </source>
</reference>
<dbReference type="EMBL" id="SAWZ01000007">
    <property type="protein sequence ID" value="RXR03411.1"/>
    <property type="molecule type" value="Genomic_DNA"/>
</dbReference>
<evidence type="ECO:0000256" key="2">
    <source>
        <dbReference type="ARBA" id="ARBA00022723"/>
    </source>
</evidence>
<comment type="cofactor">
    <cofactor evidence="1">
        <name>Zn(2+)</name>
        <dbReference type="ChEBI" id="CHEBI:29105"/>
    </cofactor>
</comment>
<evidence type="ECO:0000256" key="6">
    <source>
        <dbReference type="SAM" id="SignalP"/>
    </source>
</evidence>
<dbReference type="Gene3D" id="3.30.70.360">
    <property type="match status" value="1"/>
</dbReference>
<dbReference type="InterPro" id="IPR011650">
    <property type="entry name" value="Peptidase_M20_dimer"/>
</dbReference>
<evidence type="ECO:0000259" key="7">
    <source>
        <dbReference type="Pfam" id="PF07687"/>
    </source>
</evidence>
<evidence type="ECO:0000256" key="3">
    <source>
        <dbReference type="ARBA" id="ARBA00022801"/>
    </source>
</evidence>
<proteinExistence type="predicted"/>
<dbReference type="Pfam" id="PF01546">
    <property type="entry name" value="Peptidase_M20"/>
    <property type="match status" value="1"/>
</dbReference>
<dbReference type="SUPFAM" id="SSF53187">
    <property type="entry name" value="Zn-dependent exopeptidases"/>
    <property type="match status" value="1"/>
</dbReference>
<gene>
    <name evidence="8" type="ORF">EPA99_13275</name>
</gene>
<feature type="domain" description="Peptidase M20 dimerisation" evidence="7">
    <location>
        <begin position="219"/>
        <end position="335"/>
    </location>
</feature>
<accession>A0A4Q1JSY1</accession>